<dbReference type="Pfam" id="PF06580">
    <property type="entry name" value="His_kinase"/>
    <property type="match status" value="1"/>
</dbReference>
<dbReference type="InterPro" id="IPR003594">
    <property type="entry name" value="HATPase_dom"/>
</dbReference>
<sequence>MINKSLQTPSSIRKKMFWAMYILILALTVMVDGIVYFAYKGDIEEKVLSFSQGMVFEMAENISDSVRKLEENMMYKITDSDMFSYQNTTVEESSFSIETKMQNFAALMNSKEFPVDSVYLCDMQGKDFFYGSDNSVYRNKQDFSKSKTGEYVKRNFDKMLAKRGVTAWRRFEDQPEKISLIKTVVNQKTLVLEGILCVVIDDGYFNSLEDNSNISMAVYDERDELLYRDAGLQAAETVYSGKEIDGYLFTKADVAKKRWRLVGYIREETILESLGQLMNSLLVIEVLFLLFSSVLAARISKGMTANISALIENLKRINRGEEAEEICFKSNDETAYLCQKFNDMNRQLKESVEMMAVNRTQKERAEYNALVSQMNPHFLYNTLETISAMAKLKGQDEIVSVITKLSGLLRSILSGDDQEICVSDELEFISRYLELQQLISGSALEWDIDADEEIKKCGIPKLILQPLIENAIIHGADNLSGTLMIVVLVRKKGEMLTVEVCDNGSGMEQDMADKILSEEEPEILKRDRTHIGLKNIQKRIHYLYGENYGMDIESARGNGTVVRLYLPVLEEKRNVSDCDRG</sequence>
<dbReference type="Gene3D" id="3.30.565.10">
    <property type="entry name" value="Histidine kinase-like ATPase, C-terminal domain"/>
    <property type="match status" value="1"/>
</dbReference>
<keyword evidence="8" id="KW-0067">ATP-binding</keyword>
<keyword evidence="9 12" id="KW-1133">Transmembrane helix</keyword>
<dbReference type="KEGG" id="bpro:PMF13cell1_03322"/>
<evidence type="ECO:0000256" key="2">
    <source>
        <dbReference type="ARBA" id="ARBA00022475"/>
    </source>
</evidence>
<organism evidence="14 15">
    <name type="scientific">Blautia producta</name>
    <dbReference type="NCBI Taxonomy" id="33035"/>
    <lineage>
        <taxon>Bacteria</taxon>
        <taxon>Bacillati</taxon>
        <taxon>Bacillota</taxon>
        <taxon>Clostridia</taxon>
        <taxon>Lachnospirales</taxon>
        <taxon>Lachnospiraceae</taxon>
        <taxon>Blautia</taxon>
    </lineage>
</organism>
<dbReference type="SMART" id="SM00387">
    <property type="entry name" value="HATPase_c"/>
    <property type="match status" value="1"/>
</dbReference>
<dbReference type="Pfam" id="PF02518">
    <property type="entry name" value="HATPase_c"/>
    <property type="match status" value="1"/>
</dbReference>
<keyword evidence="6" id="KW-0547">Nucleotide-binding</keyword>
<evidence type="ECO:0000256" key="9">
    <source>
        <dbReference type="ARBA" id="ARBA00022989"/>
    </source>
</evidence>
<evidence type="ECO:0000256" key="6">
    <source>
        <dbReference type="ARBA" id="ARBA00022741"/>
    </source>
</evidence>
<dbReference type="EC" id="2.7.13.3" evidence="14"/>
<dbReference type="InterPro" id="IPR003660">
    <property type="entry name" value="HAMP_dom"/>
</dbReference>
<dbReference type="InterPro" id="IPR010559">
    <property type="entry name" value="Sig_transdc_His_kin_internal"/>
</dbReference>
<dbReference type="EMBL" id="CP035945">
    <property type="protein sequence ID" value="QBE97759.1"/>
    <property type="molecule type" value="Genomic_DNA"/>
</dbReference>
<dbReference type="InterPro" id="IPR050640">
    <property type="entry name" value="Bact_2-comp_sensor_kinase"/>
</dbReference>
<feature type="transmembrane region" description="Helical" evidence="12">
    <location>
        <begin position="20"/>
        <end position="39"/>
    </location>
</feature>
<gene>
    <name evidence="14" type="primary">ypdA_17</name>
    <name evidence="14" type="ORF">PMF13cell1_03322</name>
</gene>
<dbReference type="RefSeq" id="WP_130181418.1">
    <property type="nucleotide sequence ID" value="NZ_CP035945.1"/>
</dbReference>
<comment type="subcellular location">
    <subcellularLocation>
        <location evidence="1">Cell membrane</location>
        <topology evidence="1">Multi-pass membrane protein</topology>
    </subcellularLocation>
</comment>
<dbReference type="GO" id="GO:0005524">
    <property type="term" value="F:ATP binding"/>
    <property type="evidence" value="ECO:0007669"/>
    <property type="project" value="UniProtKB-KW"/>
</dbReference>
<evidence type="ECO:0000256" key="10">
    <source>
        <dbReference type="ARBA" id="ARBA00023012"/>
    </source>
</evidence>
<evidence type="ECO:0000256" key="3">
    <source>
        <dbReference type="ARBA" id="ARBA00022553"/>
    </source>
</evidence>
<keyword evidence="4 14" id="KW-0808">Transferase</keyword>
<dbReference type="GO" id="GO:0000155">
    <property type="term" value="F:phosphorelay sensor kinase activity"/>
    <property type="evidence" value="ECO:0007669"/>
    <property type="project" value="InterPro"/>
</dbReference>
<dbReference type="PANTHER" id="PTHR34220">
    <property type="entry name" value="SENSOR HISTIDINE KINASE YPDA"/>
    <property type="match status" value="1"/>
</dbReference>
<accession>A0A4P6LZS1</accession>
<keyword evidence="3" id="KW-0597">Phosphoprotein</keyword>
<keyword evidence="2" id="KW-1003">Cell membrane</keyword>
<evidence type="ECO:0000259" key="13">
    <source>
        <dbReference type="PROSITE" id="PS50885"/>
    </source>
</evidence>
<dbReference type="SUPFAM" id="SSF55874">
    <property type="entry name" value="ATPase domain of HSP90 chaperone/DNA topoisomerase II/histidine kinase"/>
    <property type="match status" value="1"/>
</dbReference>
<keyword evidence="7 14" id="KW-0418">Kinase</keyword>
<keyword evidence="5 12" id="KW-0812">Transmembrane</keyword>
<keyword evidence="10" id="KW-0902">Two-component regulatory system</keyword>
<evidence type="ECO:0000256" key="1">
    <source>
        <dbReference type="ARBA" id="ARBA00004651"/>
    </source>
</evidence>
<protein>
    <submittedName>
        <fullName evidence="14">Sensor histidine kinase YpdA</fullName>
        <ecNumber evidence="14">2.7.13.3</ecNumber>
    </submittedName>
</protein>
<evidence type="ECO:0000256" key="8">
    <source>
        <dbReference type="ARBA" id="ARBA00022840"/>
    </source>
</evidence>
<evidence type="ECO:0000313" key="15">
    <source>
        <dbReference type="Proteomes" id="UP000289794"/>
    </source>
</evidence>
<evidence type="ECO:0000256" key="7">
    <source>
        <dbReference type="ARBA" id="ARBA00022777"/>
    </source>
</evidence>
<evidence type="ECO:0000256" key="11">
    <source>
        <dbReference type="ARBA" id="ARBA00023136"/>
    </source>
</evidence>
<dbReference type="Proteomes" id="UP000289794">
    <property type="component" value="Chromosome"/>
</dbReference>
<name>A0A4P6LZS1_9FIRM</name>
<evidence type="ECO:0000256" key="5">
    <source>
        <dbReference type="ARBA" id="ARBA00022692"/>
    </source>
</evidence>
<reference evidence="14 15" key="1">
    <citation type="submission" date="2019-01" db="EMBL/GenBank/DDBJ databases">
        <title>PMF-metabolizing Aryl O-demethylase.</title>
        <authorList>
            <person name="Kim M."/>
        </authorList>
    </citation>
    <scope>NUCLEOTIDE SEQUENCE [LARGE SCALE GENOMIC DNA]</scope>
    <source>
        <strain evidence="14 15">PMF1</strain>
    </source>
</reference>
<dbReference type="GO" id="GO:0005886">
    <property type="term" value="C:plasma membrane"/>
    <property type="evidence" value="ECO:0007669"/>
    <property type="project" value="UniProtKB-SubCell"/>
</dbReference>
<proteinExistence type="predicted"/>
<dbReference type="PANTHER" id="PTHR34220:SF11">
    <property type="entry name" value="SENSOR PROTEIN KINASE HPTS"/>
    <property type="match status" value="1"/>
</dbReference>
<dbReference type="InterPro" id="IPR036890">
    <property type="entry name" value="HATPase_C_sf"/>
</dbReference>
<feature type="domain" description="HAMP" evidence="13">
    <location>
        <begin position="301"/>
        <end position="353"/>
    </location>
</feature>
<dbReference type="AlphaFoldDB" id="A0A4P6LZS1"/>
<evidence type="ECO:0000256" key="4">
    <source>
        <dbReference type="ARBA" id="ARBA00022679"/>
    </source>
</evidence>
<evidence type="ECO:0000256" key="12">
    <source>
        <dbReference type="SAM" id="Phobius"/>
    </source>
</evidence>
<keyword evidence="11 12" id="KW-0472">Membrane</keyword>
<dbReference type="PROSITE" id="PS50885">
    <property type="entry name" value="HAMP"/>
    <property type="match status" value="1"/>
</dbReference>
<dbReference type="Gene3D" id="6.10.340.10">
    <property type="match status" value="1"/>
</dbReference>
<evidence type="ECO:0000313" key="14">
    <source>
        <dbReference type="EMBL" id="QBE97759.1"/>
    </source>
</evidence>